<sequence>MTEIEKHQKTKSRKNWVFEGPPGVGKTSMAYAVAAKLDQPLFSFPIMNSQMDDSVFKFWLEQIPANAIVFMDDVQYPFPVKLSIASVLDFLDGTMAALHPGRLLIVNTNSQGYVKNVPAPLQRAGRLRETFHFSLATPSDAEAIFRQEYQGSLLDEQKLQELAHSFVAHYEGKQISHAAIESFLRNFTPHEAVKNVGSMTANGSLQR</sequence>
<keyword evidence="2" id="KW-0378">Hydrolase</keyword>
<evidence type="ECO:0000259" key="1">
    <source>
        <dbReference type="Pfam" id="PF00004"/>
    </source>
</evidence>
<dbReference type="Pfam" id="PF00004">
    <property type="entry name" value="AAA"/>
    <property type="match status" value="1"/>
</dbReference>
<protein>
    <submittedName>
        <fullName evidence="2">P-loop containing nucleoside triphosphate hydrolase protein</fullName>
    </submittedName>
</protein>
<accession>A0A6A7API9</accession>
<organism evidence="2 3">
    <name type="scientific">Plenodomus tracheiphilus IPT5</name>
    <dbReference type="NCBI Taxonomy" id="1408161"/>
    <lineage>
        <taxon>Eukaryota</taxon>
        <taxon>Fungi</taxon>
        <taxon>Dikarya</taxon>
        <taxon>Ascomycota</taxon>
        <taxon>Pezizomycotina</taxon>
        <taxon>Dothideomycetes</taxon>
        <taxon>Pleosporomycetidae</taxon>
        <taxon>Pleosporales</taxon>
        <taxon>Pleosporineae</taxon>
        <taxon>Leptosphaeriaceae</taxon>
        <taxon>Plenodomus</taxon>
    </lineage>
</organism>
<reference evidence="2" key="1">
    <citation type="submission" date="2020-01" db="EMBL/GenBank/DDBJ databases">
        <authorList>
            <consortium name="DOE Joint Genome Institute"/>
            <person name="Haridas S."/>
            <person name="Albert R."/>
            <person name="Binder M."/>
            <person name="Bloem J."/>
            <person name="Labutti K."/>
            <person name="Salamov A."/>
            <person name="Andreopoulos B."/>
            <person name="Baker S.E."/>
            <person name="Barry K."/>
            <person name="Bills G."/>
            <person name="Bluhm B.H."/>
            <person name="Cannon C."/>
            <person name="Castanera R."/>
            <person name="Culley D.E."/>
            <person name="Daum C."/>
            <person name="Ezra D."/>
            <person name="Gonzalez J.B."/>
            <person name="Henrissat B."/>
            <person name="Kuo A."/>
            <person name="Liang C."/>
            <person name="Lipzen A."/>
            <person name="Lutzoni F."/>
            <person name="Magnuson J."/>
            <person name="Mondo S."/>
            <person name="Nolan M."/>
            <person name="Ohm R."/>
            <person name="Pangilinan J."/>
            <person name="Park H.-J."/>
            <person name="Ramirez L."/>
            <person name="Alfaro M."/>
            <person name="Sun H."/>
            <person name="Tritt A."/>
            <person name="Yoshinaga Y."/>
            <person name="Zwiers L.-H."/>
            <person name="Turgeon B.G."/>
            <person name="Goodwin S.B."/>
            <person name="Spatafora J.W."/>
            <person name="Crous P.W."/>
            <person name="Grigoriev I.V."/>
        </authorList>
    </citation>
    <scope>NUCLEOTIDE SEQUENCE</scope>
    <source>
        <strain evidence="2">IPT5</strain>
    </source>
</reference>
<dbReference type="AlphaFoldDB" id="A0A6A7API9"/>
<dbReference type="PANTHER" id="PTHR23070">
    <property type="entry name" value="BCS1 AAA-TYPE ATPASE"/>
    <property type="match status" value="1"/>
</dbReference>
<proteinExistence type="predicted"/>
<dbReference type="InterPro" id="IPR027417">
    <property type="entry name" value="P-loop_NTPase"/>
</dbReference>
<dbReference type="SUPFAM" id="SSF52540">
    <property type="entry name" value="P-loop containing nucleoside triphosphate hydrolases"/>
    <property type="match status" value="1"/>
</dbReference>
<dbReference type="InterPro" id="IPR003959">
    <property type="entry name" value="ATPase_AAA_core"/>
</dbReference>
<evidence type="ECO:0000313" key="2">
    <source>
        <dbReference type="EMBL" id="KAF2844198.1"/>
    </source>
</evidence>
<dbReference type="EMBL" id="MU006402">
    <property type="protein sequence ID" value="KAF2844198.1"/>
    <property type="molecule type" value="Genomic_DNA"/>
</dbReference>
<dbReference type="GO" id="GO:0005524">
    <property type="term" value="F:ATP binding"/>
    <property type="evidence" value="ECO:0007669"/>
    <property type="project" value="InterPro"/>
</dbReference>
<dbReference type="Gene3D" id="3.40.50.300">
    <property type="entry name" value="P-loop containing nucleotide triphosphate hydrolases"/>
    <property type="match status" value="1"/>
</dbReference>
<keyword evidence="3" id="KW-1185">Reference proteome</keyword>
<evidence type="ECO:0000313" key="3">
    <source>
        <dbReference type="Proteomes" id="UP000799423"/>
    </source>
</evidence>
<feature type="domain" description="ATPase AAA-type core" evidence="1">
    <location>
        <begin position="18"/>
        <end position="134"/>
    </location>
</feature>
<dbReference type="Proteomes" id="UP000799423">
    <property type="component" value="Unassembled WGS sequence"/>
</dbReference>
<dbReference type="GO" id="GO:0016887">
    <property type="term" value="F:ATP hydrolysis activity"/>
    <property type="evidence" value="ECO:0007669"/>
    <property type="project" value="InterPro"/>
</dbReference>
<dbReference type="InterPro" id="IPR050747">
    <property type="entry name" value="Mitochondrial_chaperone_BCS1"/>
</dbReference>
<name>A0A6A7API9_9PLEO</name>
<dbReference type="OrthoDB" id="10251412at2759"/>
<gene>
    <name evidence="2" type="ORF">T440DRAFT_559750</name>
</gene>